<reference evidence="1 2" key="1">
    <citation type="submission" date="2016-10" db="EMBL/GenBank/DDBJ databases">
        <authorList>
            <person name="de Groot N.N."/>
        </authorList>
    </citation>
    <scope>NUCLEOTIDE SEQUENCE [LARGE SCALE GENOMIC DNA]</scope>
    <source>
        <strain evidence="1 2">HLD2</strain>
    </source>
</reference>
<protein>
    <submittedName>
        <fullName evidence="1">Uncharacterized protein</fullName>
    </submittedName>
</protein>
<sequence length="69" mass="8133">MSYKTFIFRKKYLPRGSVVPGNEELSQEEQLRKAFKAAREVHEGIFVPVYRVHHSAVEKDDEVEQRQIT</sequence>
<evidence type="ECO:0000313" key="2">
    <source>
        <dbReference type="Proteomes" id="UP000199648"/>
    </source>
</evidence>
<dbReference type="Proteomes" id="UP000199648">
    <property type="component" value="Unassembled WGS sequence"/>
</dbReference>
<keyword evidence="2" id="KW-1185">Reference proteome</keyword>
<dbReference type="EMBL" id="FMWD01000013">
    <property type="protein sequence ID" value="SCZ66952.1"/>
    <property type="molecule type" value="Genomic_DNA"/>
</dbReference>
<organism evidence="1 2">
    <name type="scientific">Thiohalomonas denitrificans</name>
    <dbReference type="NCBI Taxonomy" id="415747"/>
    <lineage>
        <taxon>Bacteria</taxon>
        <taxon>Pseudomonadati</taxon>
        <taxon>Pseudomonadota</taxon>
        <taxon>Gammaproteobacteria</taxon>
        <taxon>Thiohalomonadales</taxon>
        <taxon>Thiohalomonadaceae</taxon>
        <taxon>Thiohalomonas</taxon>
    </lineage>
</organism>
<dbReference type="RefSeq" id="WP_092998885.1">
    <property type="nucleotide sequence ID" value="NZ_FMWD01000013.1"/>
</dbReference>
<name>A0A1G5QYU3_9GAMM</name>
<gene>
    <name evidence="1" type="ORF">SAMN03097708_03046</name>
</gene>
<dbReference type="AlphaFoldDB" id="A0A1G5QYU3"/>
<proteinExistence type="predicted"/>
<evidence type="ECO:0000313" key="1">
    <source>
        <dbReference type="EMBL" id="SCZ66952.1"/>
    </source>
</evidence>
<accession>A0A1G5QYU3</accession>